<dbReference type="PANTHER" id="PTHR43811">
    <property type="entry name" value="FKBP-TYPE PEPTIDYL-PROLYL CIS-TRANS ISOMERASE FKPA"/>
    <property type="match status" value="1"/>
</dbReference>
<keyword evidence="7" id="KW-0732">Signal</keyword>
<dbReference type="InterPro" id="IPR036944">
    <property type="entry name" value="PPIase_FKBP_N_sf"/>
</dbReference>
<name>A0ABN6G2N8_9GAMM</name>
<dbReference type="EMBL" id="AP024545">
    <property type="protein sequence ID" value="BCT94003.1"/>
    <property type="molecule type" value="Genomic_DNA"/>
</dbReference>
<dbReference type="RefSeq" id="WP_213434903.1">
    <property type="nucleotide sequence ID" value="NZ_AP024545.1"/>
</dbReference>
<proteinExistence type="inferred from homology"/>
<evidence type="ECO:0000256" key="7">
    <source>
        <dbReference type="SAM" id="SignalP"/>
    </source>
</evidence>
<evidence type="ECO:0000256" key="1">
    <source>
        <dbReference type="ARBA" id="ARBA00000971"/>
    </source>
</evidence>
<evidence type="ECO:0000256" key="2">
    <source>
        <dbReference type="ARBA" id="ARBA00006577"/>
    </source>
</evidence>
<dbReference type="InterPro" id="IPR001179">
    <property type="entry name" value="PPIase_FKBP_dom"/>
</dbReference>
<evidence type="ECO:0000313" key="10">
    <source>
        <dbReference type="Proteomes" id="UP000681317"/>
    </source>
</evidence>
<dbReference type="PANTHER" id="PTHR43811:SF57">
    <property type="entry name" value="FKBP-TYPE PEPTIDYL-PROLYL CIS-TRANS ISOMERASE FKPA-RELATED"/>
    <property type="match status" value="1"/>
</dbReference>
<feature type="chain" id="PRO_5045039554" description="Peptidyl-prolyl cis-trans isomerase" evidence="7">
    <location>
        <begin position="26"/>
        <end position="318"/>
    </location>
</feature>
<dbReference type="InterPro" id="IPR000774">
    <property type="entry name" value="PPIase_FKBP_N"/>
</dbReference>
<evidence type="ECO:0000313" key="9">
    <source>
        <dbReference type="EMBL" id="BCT94003.1"/>
    </source>
</evidence>
<dbReference type="SUPFAM" id="SSF54534">
    <property type="entry name" value="FKBP-like"/>
    <property type="match status" value="1"/>
</dbReference>
<keyword evidence="10" id="KW-1185">Reference proteome</keyword>
<sequence>MKVFLRGVAALLMLGALAGPGLAAAQDKATPDKATLVTERDKIGYMLGMDWGNSLAPIAPDIDMAAFERAVRNGLAGGKMLLDDEKAKQVGQALLARITARNGQPAGATKPLPEVSKEDVGLLVGSDVGRSLAPFKDEFDLPTLLQAVRTTFAKGHLLMTDAEARVVGEAFSKRGQAKIEAQATAIAQENKAAGAAFLEKNKATKGVYVTKSGLQYMVLRQGAGPRPKPSDRVRVNYRGTLLDGTEFDSSYGGQPAQFALSQVIPGWTEGLSMMPVGAQYRFWIPGELAYGEKGTPGGPIGPNATLVFDVELLGVDAQ</sequence>
<comment type="similarity">
    <text evidence="2 6">Belongs to the FKBP-type PPIase family.</text>
</comment>
<comment type="catalytic activity">
    <reaction evidence="1 5 6">
        <text>[protein]-peptidylproline (omega=180) = [protein]-peptidylproline (omega=0)</text>
        <dbReference type="Rhea" id="RHEA:16237"/>
        <dbReference type="Rhea" id="RHEA-COMP:10747"/>
        <dbReference type="Rhea" id="RHEA-COMP:10748"/>
        <dbReference type="ChEBI" id="CHEBI:83833"/>
        <dbReference type="ChEBI" id="CHEBI:83834"/>
        <dbReference type="EC" id="5.2.1.8"/>
    </reaction>
</comment>
<accession>A0ABN6G2N8</accession>
<dbReference type="Gene3D" id="3.10.50.40">
    <property type="match status" value="1"/>
</dbReference>
<evidence type="ECO:0000256" key="5">
    <source>
        <dbReference type="PROSITE-ProRule" id="PRU00277"/>
    </source>
</evidence>
<dbReference type="Pfam" id="PF00254">
    <property type="entry name" value="FKBP_C"/>
    <property type="match status" value="1"/>
</dbReference>
<reference evidence="9 10" key="1">
    <citation type="submission" date="2021-03" db="EMBL/GenBank/DDBJ databases">
        <title>Complete Genome Sequences of Two Lysobacter Strains Isolated from Sea Water (Lysobacter caseinilyticus) and Soil (Lysobacter helvus) in South Korea.</title>
        <authorList>
            <person name="Watanabe Y."/>
            <person name="Arakawa K."/>
        </authorList>
    </citation>
    <scope>NUCLEOTIDE SEQUENCE [LARGE SCALE GENOMIC DNA]</scope>
    <source>
        <strain evidence="9 10">KVB24</strain>
    </source>
</reference>
<dbReference type="Pfam" id="PF01346">
    <property type="entry name" value="FKBP_N"/>
    <property type="match status" value="2"/>
</dbReference>
<dbReference type="PROSITE" id="PS50059">
    <property type="entry name" value="FKBP_PPIASE"/>
    <property type="match status" value="1"/>
</dbReference>
<protein>
    <recommendedName>
        <fullName evidence="6">Peptidyl-prolyl cis-trans isomerase</fullName>
        <ecNumber evidence="6">5.2.1.8</ecNumber>
    </recommendedName>
</protein>
<gene>
    <name evidence="9" type="primary">fkpA_2</name>
    <name evidence="9" type="ORF">LYSCAS_30270</name>
</gene>
<evidence type="ECO:0000256" key="6">
    <source>
        <dbReference type="RuleBase" id="RU003915"/>
    </source>
</evidence>
<keyword evidence="3 5" id="KW-0697">Rotamase</keyword>
<feature type="domain" description="PPIase FKBP-type" evidence="8">
    <location>
        <begin position="230"/>
        <end position="316"/>
    </location>
</feature>
<dbReference type="EC" id="5.2.1.8" evidence="6"/>
<organism evidence="9 10">
    <name type="scientific">Noviluteimonas caseinilytica</name>
    <dbReference type="NCBI Taxonomy" id="2675101"/>
    <lineage>
        <taxon>Bacteria</taxon>
        <taxon>Pseudomonadati</taxon>
        <taxon>Pseudomonadota</taxon>
        <taxon>Gammaproteobacteria</taxon>
        <taxon>Lysobacterales</taxon>
        <taxon>Lysobacteraceae</taxon>
        <taxon>Noviluteimonas</taxon>
    </lineage>
</organism>
<evidence type="ECO:0000256" key="3">
    <source>
        <dbReference type="ARBA" id="ARBA00023110"/>
    </source>
</evidence>
<dbReference type="GO" id="GO:0016853">
    <property type="term" value="F:isomerase activity"/>
    <property type="evidence" value="ECO:0007669"/>
    <property type="project" value="UniProtKB-KW"/>
</dbReference>
<dbReference type="Proteomes" id="UP000681317">
    <property type="component" value="Chromosome"/>
</dbReference>
<evidence type="ECO:0000259" key="8">
    <source>
        <dbReference type="PROSITE" id="PS50059"/>
    </source>
</evidence>
<keyword evidence="4 5" id="KW-0413">Isomerase</keyword>
<dbReference type="Gene3D" id="1.10.287.460">
    <property type="entry name" value="Peptidyl-prolyl cis-trans isomerase, FKBP-type, N-terminal domain"/>
    <property type="match status" value="2"/>
</dbReference>
<evidence type="ECO:0000256" key="4">
    <source>
        <dbReference type="ARBA" id="ARBA00023235"/>
    </source>
</evidence>
<dbReference type="InterPro" id="IPR046357">
    <property type="entry name" value="PPIase_dom_sf"/>
</dbReference>
<feature type="signal peptide" evidence="7">
    <location>
        <begin position="1"/>
        <end position="25"/>
    </location>
</feature>